<evidence type="ECO:0000313" key="10">
    <source>
        <dbReference type="Proteomes" id="UP001501414"/>
    </source>
</evidence>
<gene>
    <name evidence="9" type="ORF">GCM10009613_47000</name>
</gene>
<feature type="transmembrane region" description="Helical" evidence="8">
    <location>
        <begin position="234"/>
        <end position="254"/>
    </location>
</feature>
<dbReference type="NCBIfam" id="NF037981">
    <property type="entry name" value="NCS2_1"/>
    <property type="match status" value="1"/>
</dbReference>
<dbReference type="EMBL" id="BAAAJK010000033">
    <property type="protein sequence ID" value="GAA1396171.1"/>
    <property type="molecule type" value="Genomic_DNA"/>
</dbReference>
<comment type="similarity">
    <text evidence="2">Belongs to the nucleobase:cation symporter-2 (NCS2) (TC 2.A.40) family.</text>
</comment>
<feature type="transmembrane region" description="Helical" evidence="8">
    <location>
        <begin position="57"/>
        <end position="77"/>
    </location>
</feature>
<keyword evidence="10" id="KW-1185">Reference proteome</keyword>
<evidence type="ECO:0000256" key="8">
    <source>
        <dbReference type="SAM" id="Phobius"/>
    </source>
</evidence>
<dbReference type="RefSeq" id="WP_344026120.1">
    <property type="nucleotide sequence ID" value="NZ_BAAAJK010000033.1"/>
</dbReference>
<feature type="transmembrane region" description="Helical" evidence="8">
    <location>
        <begin position="194"/>
        <end position="214"/>
    </location>
</feature>
<evidence type="ECO:0000256" key="4">
    <source>
        <dbReference type="ARBA" id="ARBA00022475"/>
    </source>
</evidence>
<keyword evidence="5 8" id="KW-0812">Transmembrane</keyword>
<feature type="transmembrane region" description="Helical" evidence="8">
    <location>
        <begin position="168"/>
        <end position="187"/>
    </location>
</feature>
<feature type="transmembrane region" description="Helical" evidence="8">
    <location>
        <begin position="84"/>
        <end position="102"/>
    </location>
</feature>
<feature type="transmembrane region" description="Helical" evidence="8">
    <location>
        <begin position="30"/>
        <end position="51"/>
    </location>
</feature>
<keyword evidence="3" id="KW-0813">Transport</keyword>
<feature type="transmembrane region" description="Helical" evidence="8">
    <location>
        <begin position="108"/>
        <end position="126"/>
    </location>
</feature>
<evidence type="ECO:0000256" key="5">
    <source>
        <dbReference type="ARBA" id="ARBA00022692"/>
    </source>
</evidence>
<comment type="subcellular location">
    <subcellularLocation>
        <location evidence="1">Cell membrane</location>
        <topology evidence="1">Multi-pass membrane protein</topology>
    </subcellularLocation>
</comment>
<reference evidence="10" key="1">
    <citation type="journal article" date="2019" name="Int. J. Syst. Evol. Microbiol.">
        <title>The Global Catalogue of Microorganisms (GCM) 10K type strain sequencing project: providing services to taxonomists for standard genome sequencing and annotation.</title>
        <authorList>
            <consortium name="The Broad Institute Genomics Platform"/>
            <consortium name="The Broad Institute Genome Sequencing Center for Infectious Disease"/>
            <person name="Wu L."/>
            <person name="Ma J."/>
        </authorList>
    </citation>
    <scope>NUCLEOTIDE SEQUENCE [LARGE SCALE GENOMIC DNA]</scope>
    <source>
        <strain evidence="10">JCM 11896</strain>
    </source>
</reference>
<dbReference type="Pfam" id="PF00860">
    <property type="entry name" value="Xan_ur_permease"/>
    <property type="match status" value="1"/>
</dbReference>
<sequence length="441" mass="44513">MTATAPKPPQTDTEAFPPLREAVPLGLQHVLAMFASNLTPAFLLATAVEATPEQRTLLVQGALLCAGLATLLQTIGFSVVGGRLPIMMGSGFVFISVAVPLAAERGLAAVWGAVLVTALVQVLIALNIHRIAWLFPPLVTGTIILVIGLGLLPSAFTLAAGGATAPDFGAAGHLGLAAFVLVLAVVLNRWGPGLLGTAAVLVSLVAGYLLALAFGMVDLAGVGPAGWVAVPTPFAFGLSFDVIAILTMAVVGVVNMVDSVGTVNAVTQAGAQRPATRRELRGGILAEGGSAALGAVFSALPTTMFSQNIGLIALTRQMSRHVVTIAAGVLVAMALLPKAAAVIGATPPAVLGGGVVLLFGMVCAIGIQMLVTDGIDQRALVIVALSVGLGRGLAGVPDLLALLPGQWRPLLESGVVVAAVVAVLLNLVLPGRPRRPDTVLA</sequence>
<evidence type="ECO:0000256" key="1">
    <source>
        <dbReference type="ARBA" id="ARBA00004651"/>
    </source>
</evidence>
<feature type="transmembrane region" description="Helical" evidence="8">
    <location>
        <begin position="349"/>
        <end position="367"/>
    </location>
</feature>
<name>A0ABP4IQ51_9PSEU</name>
<feature type="transmembrane region" description="Helical" evidence="8">
    <location>
        <begin position="379"/>
        <end position="403"/>
    </location>
</feature>
<dbReference type="PANTHER" id="PTHR42810">
    <property type="entry name" value="PURINE PERMEASE C1399.01C-RELATED"/>
    <property type="match status" value="1"/>
</dbReference>
<feature type="transmembrane region" description="Helical" evidence="8">
    <location>
        <begin position="409"/>
        <end position="429"/>
    </location>
</feature>
<feature type="transmembrane region" description="Helical" evidence="8">
    <location>
        <begin position="322"/>
        <end position="343"/>
    </location>
</feature>
<keyword evidence="4" id="KW-1003">Cell membrane</keyword>
<evidence type="ECO:0000256" key="6">
    <source>
        <dbReference type="ARBA" id="ARBA00022989"/>
    </source>
</evidence>
<keyword evidence="7 8" id="KW-0472">Membrane</keyword>
<evidence type="ECO:0000256" key="2">
    <source>
        <dbReference type="ARBA" id="ARBA00008821"/>
    </source>
</evidence>
<dbReference type="InterPro" id="IPR006042">
    <property type="entry name" value="Xan_ur_permease"/>
</dbReference>
<accession>A0ABP4IQ51</accession>
<evidence type="ECO:0000313" key="9">
    <source>
        <dbReference type="EMBL" id="GAA1396171.1"/>
    </source>
</evidence>
<dbReference type="PANTHER" id="PTHR42810:SF4">
    <property type="entry name" value="URIC ACID TRANSPORTER UACT"/>
    <property type="match status" value="1"/>
</dbReference>
<evidence type="ECO:0000256" key="3">
    <source>
        <dbReference type="ARBA" id="ARBA00022448"/>
    </source>
</evidence>
<keyword evidence="6 8" id="KW-1133">Transmembrane helix</keyword>
<protein>
    <submittedName>
        <fullName evidence="9">Nucleobase:cation symporter-2 family protein</fullName>
    </submittedName>
</protein>
<organism evidence="9 10">
    <name type="scientific">Pseudonocardia kongjuensis</name>
    <dbReference type="NCBI Taxonomy" id="102227"/>
    <lineage>
        <taxon>Bacteria</taxon>
        <taxon>Bacillati</taxon>
        <taxon>Actinomycetota</taxon>
        <taxon>Actinomycetes</taxon>
        <taxon>Pseudonocardiales</taxon>
        <taxon>Pseudonocardiaceae</taxon>
        <taxon>Pseudonocardia</taxon>
    </lineage>
</organism>
<proteinExistence type="inferred from homology"/>
<dbReference type="InterPro" id="IPR006043">
    <property type="entry name" value="NCS2"/>
</dbReference>
<dbReference type="Proteomes" id="UP001501414">
    <property type="component" value="Unassembled WGS sequence"/>
</dbReference>
<dbReference type="NCBIfam" id="TIGR00801">
    <property type="entry name" value="ncs2"/>
    <property type="match status" value="1"/>
</dbReference>
<comment type="caution">
    <text evidence="9">The sequence shown here is derived from an EMBL/GenBank/DDBJ whole genome shotgun (WGS) entry which is preliminary data.</text>
</comment>
<evidence type="ECO:0000256" key="7">
    <source>
        <dbReference type="ARBA" id="ARBA00023136"/>
    </source>
</evidence>
<feature type="transmembrane region" description="Helical" evidence="8">
    <location>
        <begin position="133"/>
        <end position="156"/>
    </location>
</feature>